<dbReference type="InterPro" id="IPR040255">
    <property type="entry name" value="Non-specific_endonuclease"/>
</dbReference>
<dbReference type="GO" id="GO:0003676">
    <property type="term" value="F:nucleic acid binding"/>
    <property type="evidence" value="ECO:0007669"/>
    <property type="project" value="InterPro"/>
</dbReference>
<dbReference type="GO" id="GO:0046872">
    <property type="term" value="F:metal ion binding"/>
    <property type="evidence" value="ECO:0007669"/>
    <property type="project" value="UniProtKB-KW"/>
</dbReference>
<evidence type="ECO:0000256" key="9">
    <source>
        <dbReference type="PIRSR" id="PIRSR640255-2"/>
    </source>
</evidence>
<dbReference type="Proteomes" id="UP001193389">
    <property type="component" value="Chromosome"/>
</dbReference>
<proteinExistence type="inferred from homology"/>
<organism evidence="15 16">
    <name type="scientific">Aquipluma nitroreducens</name>
    <dbReference type="NCBI Taxonomy" id="2010828"/>
    <lineage>
        <taxon>Bacteria</taxon>
        <taxon>Pseudomonadati</taxon>
        <taxon>Bacteroidota</taxon>
        <taxon>Bacteroidia</taxon>
        <taxon>Marinilabiliales</taxon>
        <taxon>Prolixibacteraceae</taxon>
        <taxon>Aquipluma</taxon>
    </lineage>
</organism>
<evidence type="ECO:0000256" key="5">
    <source>
        <dbReference type="ARBA" id="ARBA00022759"/>
    </source>
</evidence>
<evidence type="ECO:0000313" key="15">
    <source>
        <dbReference type="EMBL" id="BBE15932.1"/>
    </source>
</evidence>
<dbReference type="PANTHER" id="PTHR13966">
    <property type="entry name" value="ENDONUCLEASE RELATED"/>
    <property type="match status" value="1"/>
</dbReference>
<comment type="similarity">
    <text evidence="2 10">Belongs to the DNA/RNA non-specific endonuclease family.</text>
</comment>
<dbReference type="GO" id="GO:0016787">
    <property type="term" value="F:hydrolase activity"/>
    <property type="evidence" value="ECO:0007669"/>
    <property type="project" value="UniProtKB-KW"/>
</dbReference>
<feature type="chain" id="PRO_5024400855" description="Endonuclease" evidence="12">
    <location>
        <begin position="19"/>
        <end position="294"/>
    </location>
</feature>
<dbReference type="PANTHER" id="PTHR13966:SF5">
    <property type="entry name" value="ENDONUCLEASE G, MITOCHONDRIAL"/>
    <property type="match status" value="1"/>
</dbReference>
<keyword evidence="16" id="KW-1185">Reference proteome</keyword>
<keyword evidence="11" id="KW-1133">Transmembrane helix</keyword>
<evidence type="ECO:0000256" key="12">
    <source>
        <dbReference type="SAM" id="SignalP"/>
    </source>
</evidence>
<evidence type="ECO:0000256" key="2">
    <source>
        <dbReference type="ARBA" id="ARBA00010052"/>
    </source>
</evidence>
<keyword evidence="11" id="KW-0472">Membrane</keyword>
<dbReference type="EMBL" id="AP018694">
    <property type="protein sequence ID" value="BBE15932.1"/>
    <property type="molecule type" value="Genomic_DNA"/>
</dbReference>
<dbReference type="Pfam" id="PF01223">
    <property type="entry name" value="Endonuclease_NS"/>
    <property type="match status" value="1"/>
</dbReference>
<dbReference type="SMART" id="SM00477">
    <property type="entry name" value="NUC"/>
    <property type="match status" value="1"/>
</dbReference>
<dbReference type="InterPro" id="IPR001604">
    <property type="entry name" value="Endo_G_ENPP1-like_dom"/>
</dbReference>
<evidence type="ECO:0000256" key="3">
    <source>
        <dbReference type="ARBA" id="ARBA00022722"/>
    </source>
</evidence>
<dbReference type="RefSeq" id="WP_318349049.1">
    <property type="nucleotide sequence ID" value="NZ_AP018694.1"/>
</dbReference>
<evidence type="ECO:0000256" key="1">
    <source>
        <dbReference type="ARBA" id="ARBA00001946"/>
    </source>
</evidence>
<dbReference type="InterPro" id="IPR044925">
    <property type="entry name" value="His-Me_finger_sf"/>
</dbReference>
<dbReference type="AlphaFoldDB" id="A0A5K7S2Y9"/>
<feature type="signal peptide" evidence="12">
    <location>
        <begin position="1"/>
        <end position="18"/>
    </location>
</feature>
<accession>A0A5K7S2Y9</accession>
<sequence length="294" mass="33843">MKFIFSFLLLISNVLLFAGSVDYLPVPSNDLVKHTYYTLSYNEKYEQANWVYYTLTDKMVNEGGEERSNKFKMDPMVPSGSAKSSDYTKSGYDRGHLCPAADMGFSPVSMQESFYMSNISPQAPDFNRGIWKELETDVRRWAKKEHKICVVAGPVFKDNKGTIRVDQVLVPGYFFKIIYEETDDPKMIAFVFPNRKSDRPVTDFAVTVDEAEKLTGFDFFSQLPDELENKLESRVDFSEWFDGQVSPQPIATKQLPVTEKTQESVKSDFQFYFVLILVILVVVIFVFIKGRSRR</sequence>
<dbReference type="InterPro" id="IPR018524">
    <property type="entry name" value="DNA/RNA_endonuclease_AS"/>
</dbReference>
<dbReference type="PROSITE" id="PS01070">
    <property type="entry name" value="NUCLEASE_NON_SPEC"/>
    <property type="match status" value="1"/>
</dbReference>
<evidence type="ECO:0000256" key="7">
    <source>
        <dbReference type="ARBA" id="ARBA00022842"/>
    </source>
</evidence>
<dbReference type="EC" id="3.1.30.-" evidence="10"/>
<evidence type="ECO:0000259" key="14">
    <source>
        <dbReference type="SMART" id="SM00892"/>
    </source>
</evidence>
<keyword evidence="12" id="KW-0732">Signal</keyword>
<keyword evidence="3 10" id="KW-0540">Nuclease</keyword>
<feature type="domain" description="DNA/RNA non-specific endonuclease/pyrophosphatase/phosphodiesterase" evidence="14">
    <location>
        <begin position="33"/>
        <end position="226"/>
    </location>
</feature>
<keyword evidence="11" id="KW-0812">Transmembrane</keyword>
<dbReference type="InterPro" id="IPR044929">
    <property type="entry name" value="DNA/RNA_non-sp_Endonuclease_sf"/>
</dbReference>
<dbReference type="GO" id="GO:0004519">
    <property type="term" value="F:endonuclease activity"/>
    <property type="evidence" value="ECO:0007669"/>
    <property type="project" value="UniProtKB-UniRule"/>
</dbReference>
<protein>
    <recommendedName>
        <fullName evidence="10">Endonuclease</fullName>
        <ecNumber evidence="10">3.1.30.-</ecNumber>
    </recommendedName>
</protein>
<evidence type="ECO:0000256" key="10">
    <source>
        <dbReference type="RuleBase" id="RU366055"/>
    </source>
</evidence>
<dbReference type="KEGG" id="anf:AQPE_0068"/>
<keyword evidence="6 10" id="KW-0378">Hydrolase</keyword>
<reference evidence="15" key="1">
    <citation type="journal article" date="2020" name="Int. J. Syst. Evol. Microbiol.">
        <title>Aquipluma nitroreducens gen. nov. sp. nov., a novel facultatively anaerobic bacterium isolated from a freshwater lake.</title>
        <authorList>
            <person name="Watanabe M."/>
            <person name="Kojima H."/>
            <person name="Fukui M."/>
        </authorList>
    </citation>
    <scope>NUCLEOTIDE SEQUENCE</scope>
    <source>
        <strain evidence="15">MeG22</strain>
    </source>
</reference>
<dbReference type="CDD" id="cd00091">
    <property type="entry name" value="NUC"/>
    <property type="match status" value="1"/>
</dbReference>
<keyword evidence="4 9" id="KW-0479">Metal-binding</keyword>
<evidence type="ECO:0000256" key="4">
    <source>
        <dbReference type="ARBA" id="ARBA00022723"/>
    </source>
</evidence>
<feature type="binding site" evidence="9">
    <location>
        <position position="127"/>
    </location>
    <ligand>
        <name>Mg(2+)</name>
        <dbReference type="ChEBI" id="CHEBI:18420"/>
        <note>catalytic</note>
    </ligand>
</feature>
<evidence type="ECO:0000256" key="11">
    <source>
        <dbReference type="SAM" id="Phobius"/>
    </source>
</evidence>
<keyword evidence="7" id="KW-0460">Magnesium</keyword>
<comment type="cofactor">
    <cofactor evidence="1 10">
        <name>Mg(2+)</name>
        <dbReference type="ChEBI" id="CHEBI:18420"/>
    </cofactor>
</comment>
<evidence type="ECO:0000259" key="13">
    <source>
        <dbReference type="SMART" id="SM00477"/>
    </source>
</evidence>
<evidence type="ECO:0000313" key="16">
    <source>
        <dbReference type="Proteomes" id="UP001193389"/>
    </source>
</evidence>
<evidence type="ECO:0000256" key="8">
    <source>
        <dbReference type="PIRSR" id="PIRSR640255-1"/>
    </source>
</evidence>
<dbReference type="SUPFAM" id="SSF54060">
    <property type="entry name" value="His-Me finger endonucleases"/>
    <property type="match status" value="1"/>
</dbReference>
<dbReference type="Gene3D" id="3.40.570.10">
    <property type="entry name" value="Extracellular Endonuclease, subunit A"/>
    <property type="match status" value="1"/>
</dbReference>
<evidence type="ECO:0000256" key="6">
    <source>
        <dbReference type="ARBA" id="ARBA00022801"/>
    </source>
</evidence>
<feature type="active site" description="Proton acceptor" evidence="8">
    <location>
        <position position="96"/>
    </location>
</feature>
<dbReference type="InterPro" id="IPR020821">
    <property type="entry name" value="ENPP1-3/EXOG-like_nuc-like"/>
</dbReference>
<feature type="transmembrane region" description="Helical" evidence="11">
    <location>
        <begin position="269"/>
        <end position="288"/>
    </location>
</feature>
<feature type="domain" description="ENPP1-3/EXOG-like endonuclease/phosphodiesterase" evidence="13">
    <location>
        <begin position="34"/>
        <end position="226"/>
    </location>
</feature>
<keyword evidence="5 10" id="KW-0255">Endonuclease</keyword>
<name>A0A5K7S2Y9_9BACT</name>
<gene>
    <name evidence="15" type="ORF">AQPE_0068</name>
</gene>
<dbReference type="SMART" id="SM00892">
    <property type="entry name" value="Endonuclease_NS"/>
    <property type="match status" value="1"/>
</dbReference>